<dbReference type="AlphaFoldDB" id="A0AAW2IWQ7"/>
<accession>A0AAW2IWQ7</accession>
<dbReference type="PANTHER" id="PTHR10775">
    <property type="entry name" value="OS08G0208400 PROTEIN"/>
    <property type="match status" value="1"/>
</dbReference>
<sequence length="312" mass="35659">MGVLEAVTQPPLQDEQTPPALMDEDRFQDVVHVAEQLLWNCCTHSHLGAVVELVDIKRLYASEATASQMTSHANHQTEEGSMCHPSDVEAWRYFNQTYPNFAVEPRNDPLIKEMQNFWHVGVLTRDNVKNEIFAMRVTLIWIVNNLPACGMASAWSTAGVMRCPICMEDTCAFYLQNDRKAATLIATNNSSPTIILTIEKDIFDNIFITVINITGKKDNLNARKDLKIICNRPELKVDEARCVDMKELRLHDMNNYDCHVFMQKLIRITFRDMLLESVWSALTEVSFLFQILYSTMLDVNKVQELKATVAII</sequence>
<organism evidence="1">
    <name type="scientific">Sesamum calycinum</name>
    <dbReference type="NCBI Taxonomy" id="2727403"/>
    <lineage>
        <taxon>Eukaryota</taxon>
        <taxon>Viridiplantae</taxon>
        <taxon>Streptophyta</taxon>
        <taxon>Embryophyta</taxon>
        <taxon>Tracheophyta</taxon>
        <taxon>Spermatophyta</taxon>
        <taxon>Magnoliopsida</taxon>
        <taxon>eudicotyledons</taxon>
        <taxon>Gunneridae</taxon>
        <taxon>Pentapetalae</taxon>
        <taxon>asterids</taxon>
        <taxon>lamiids</taxon>
        <taxon>Lamiales</taxon>
        <taxon>Pedaliaceae</taxon>
        <taxon>Sesamum</taxon>
    </lineage>
</organism>
<reference evidence="1" key="1">
    <citation type="submission" date="2020-06" db="EMBL/GenBank/DDBJ databases">
        <authorList>
            <person name="Li T."/>
            <person name="Hu X."/>
            <person name="Zhang T."/>
            <person name="Song X."/>
            <person name="Zhang H."/>
            <person name="Dai N."/>
            <person name="Sheng W."/>
            <person name="Hou X."/>
            <person name="Wei L."/>
        </authorList>
    </citation>
    <scope>NUCLEOTIDE SEQUENCE</scope>
    <source>
        <strain evidence="1">KEN8</strain>
        <tissue evidence="1">Leaf</tissue>
    </source>
</reference>
<dbReference type="Pfam" id="PF02992">
    <property type="entry name" value="Transposase_21"/>
    <property type="match status" value="1"/>
</dbReference>
<dbReference type="EMBL" id="JACGWM010001861">
    <property type="protein sequence ID" value="KAL0286696.1"/>
    <property type="molecule type" value="Genomic_DNA"/>
</dbReference>
<comment type="caution">
    <text evidence="1">The sequence shown here is derived from an EMBL/GenBank/DDBJ whole genome shotgun (WGS) entry which is preliminary data.</text>
</comment>
<protein>
    <submittedName>
        <fullName evidence="1">Uncharacterized protein</fullName>
    </submittedName>
</protein>
<evidence type="ECO:0000313" key="1">
    <source>
        <dbReference type="EMBL" id="KAL0286696.1"/>
    </source>
</evidence>
<gene>
    <name evidence="1" type="ORF">Scaly_2784800</name>
</gene>
<dbReference type="PANTHER" id="PTHR10775:SF188">
    <property type="entry name" value="TRANSPOSASE-ASSOCIATED DOMAIN-CONTAINING PROTEIN"/>
    <property type="match status" value="1"/>
</dbReference>
<dbReference type="InterPro" id="IPR004242">
    <property type="entry name" value="Transposase_21"/>
</dbReference>
<proteinExistence type="predicted"/>
<name>A0AAW2IWQ7_9LAMI</name>
<reference evidence="1" key="2">
    <citation type="journal article" date="2024" name="Plant">
        <title>Genomic evolution and insights into agronomic trait innovations of Sesamum species.</title>
        <authorList>
            <person name="Miao H."/>
            <person name="Wang L."/>
            <person name="Qu L."/>
            <person name="Liu H."/>
            <person name="Sun Y."/>
            <person name="Le M."/>
            <person name="Wang Q."/>
            <person name="Wei S."/>
            <person name="Zheng Y."/>
            <person name="Lin W."/>
            <person name="Duan Y."/>
            <person name="Cao H."/>
            <person name="Xiong S."/>
            <person name="Wang X."/>
            <person name="Wei L."/>
            <person name="Li C."/>
            <person name="Ma Q."/>
            <person name="Ju M."/>
            <person name="Zhao R."/>
            <person name="Li G."/>
            <person name="Mu C."/>
            <person name="Tian Q."/>
            <person name="Mei H."/>
            <person name="Zhang T."/>
            <person name="Gao T."/>
            <person name="Zhang H."/>
        </authorList>
    </citation>
    <scope>NUCLEOTIDE SEQUENCE</scope>
    <source>
        <strain evidence="1">KEN8</strain>
    </source>
</reference>